<comment type="subcellular location">
    <subcellularLocation>
        <location evidence="1 9">Golgi apparatus membrane</location>
        <topology evidence="1 9">Single-pass type II membrane protein</topology>
    </subcellularLocation>
</comment>
<evidence type="ECO:0000256" key="7">
    <source>
        <dbReference type="ARBA" id="ARBA00023136"/>
    </source>
</evidence>
<protein>
    <recommendedName>
        <fullName evidence="9">Carbohydrate sulfotransferase</fullName>
        <ecNumber evidence="9">2.8.2.-</ecNumber>
    </recommendedName>
</protein>
<dbReference type="PANTHER" id="PTHR12137:SF54">
    <property type="entry name" value="CARBOHYDRATE SULFOTRANSFERASE"/>
    <property type="match status" value="1"/>
</dbReference>
<keyword evidence="9" id="KW-0119">Carbohydrate metabolism</keyword>
<dbReference type="Proteomes" id="UP000015103">
    <property type="component" value="Unassembled WGS sequence"/>
</dbReference>
<name>T1H937_RHOPR</name>
<dbReference type="EC" id="2.8.2.-" evidence="9"/>
<accession>T1H937</accession>
<dbReference type="EMBL" id="ACPB03001628">
    <property type="status" value="NOT_ANNOTATED_CDS"/>
    <property type="molecule type" value="Genomic_DNA"/>
</dbReference>
<dbReference type="GO" id="GO:0016051">
    <property type="term" value="P:carbohydrate biosynthetic process"/>
    <property type="evidence" value="ECO:0007669"/>
    <property type="project" value="InterPro"/>
</dbReference>
<evidence type="ECO:0000256" key="4">
    <source>
        <dbReference type="ARBA" id="ARBA00022692"/>
    </source>
</evidence>
<dbReference type="InParanoid" id="T1H937"/>
<comment type="similarity">
    <text evidence="2 9">Belongs to the sulfotransferase 2 family.</text>
</comment>
<evidence type="ECO:0000313" key="10">
    <source>
        <dbReference type="EnsemblMetazoa" id="RPRC000536-PA"/>
    </source>
</evidence>
<dbReference type="InterPro" id="IPR005331">
    <property type="entry name" value="Sulfotransferase"/>
</dbReference>
<dbReference type="EnsemblMetazoa" id="RPRC000536-RA">
    <property type="protein sequence ID" value="RPRC000536-PA"/>
    <property type="gene ID" value="RPRC000536"/>
</dbReference>
<sequence>MSLKRKWLTLEEKINVSEDFAKTNSSRRQLAERYRRKYNSTRSSAGDDVTFEEFISYLTQTRGAGLNEHWQAIHSLCSPCTISYDFVGKYETLTADSDFLLRAIGASQVVFPAAPKMHTTSTHLSILCLNWPPPLEMHGHALSCQLPLTAKEIDSALTELQEDYVESECFLKNRFAQALAIKGTQQYHAFIPRSQSKILVKNVSMKSEACEVSKFPDKLKLADISALGFFPSLVNNGAISENFFRLGNYTVGFRMDRRLGAVGCFETKKALGCAIDKKTIAFHSDVYTFFAVFWMSRYRTRTEKENCLRRIV</sequence>
<keyword evidence="7" id="KW-0472">Membrane</keyword>
<dbReference type="EMBL" id="ACPB03001631">
    <property type="status" value="NOT_ANNOTATED_CDS"/>
    <property type="molecule type" value="Genomic_DNA"/>
</dbReference>
<dbReference type="eggNOG" id="KOG4651">
    <property type="taxonomic scope" value="Eukaryota"/>
</dbReference>
<keyword evidence="5" id="KW-1133">Transmembrane helix</keyword>
<evidence type="ECO:0000256" key="8">
    <source>
        <dbReference type="ARBA" id="ARBA00023180"/>
    </source>
</evidence>
<evidence type="ECO:0000256" key="6">
    <source>
        <dbReference type="ARBA" id="ARBA00023034"/>
    </source>
</evidence>
<proteinExistence type="inferred from homology"/>
<evidence type="ECO:0000256" key="1">
    <source>
        <dbReference type="ARBA" id="ARBA00004323"/>
    </source>
</evidence>
<dbReference type="STRING" id="13249.T1H937"/>
<dbReference type="EMBL" id="ACPB03001632">
    <property type="status" value="NOT_ANNOTATED_CDS"/>
    <property type="molecule type" value="Genomic_DNA"/>
</dbReference>
<keyword evidence="8 9" id="KW-0325">Glycoprotein</keyword>
<dbReference type="PANTHER" id="PTHR12137">
    <property type="entry name" value="CARBOHYDRATE SULFOTRANSFERASE"/>
    <property type="match status" value="1"/>
</dbReference>
<evidence type="ECO:0000313" key="11">
    <source>
        <dbReference type="Proteomes" id="UP000015103"/>
    </source>
</evidence>
<keyword evidence="11" id="KW-1185">Reference proteome</keyword>
<evidence type="ECO:0000256" key="9">
    <source>
        <dbReference type="RuleBase" id="RU364020"/>
    </source>
</evidence>
<keyword evidence="9" id="KW-0735">Signal-anchor</keyword>
<dbReference type="HOGENOM" id="CLU_892294_0_0_1"/>
<dbReference type="AlphaFoldDB" id="T1H937"/>
<dbReference type="EMBL" id="ACPB03001629">
    <property type="status" value="NOT_ANNOTATED_CDS"/>
    <property type="molecule type" value="Genomic_DNA"/>
</dbReference>
<evidence type="ECO:0000256" key="5">
    <source>
        <dbReference type="ARBA" id="ARBA00022989"/>
    </source>
</evidence>
<dbReference type="GO" id="GO:0008146">
    <property type="term" value="F:sulfotransferase activity"/>
    <property type="evidence" value="ECO:0007669"/>
    <property type="project" value="InterPro"/>
</dbReference>
<reference evidence="10" key="1">
    <citation type="submission" date="2015-05" db="UniProtKB">
        <authorList>
            <consortium name="EnsemblMetazoa"/>
        </authorList>
    </citation>
    <scope>IDENTIFICATION</scope>
</reference>
<dbReference type="Pfam" id="PF03567">
    <property type="entry name" value="Sulfotransfer_2"/>
    <property type="match status" value="1"/>
</dbReference>
<dbReference type="GO" id="GO:0000139">
    <property type="term" value="C:Golgi membrane"/>
    <property type="evidence" value="ECO:0007669"/>
    <property type="project" value="UniProtKB-SubCell"/>
</dbReference>
<evidence type="ECO:0000256" key="2">
    <source>
        <dbReference type="ARBA" id="ARBA00006339"/>
    </source>
</evidence>
<organism evidence="10 11">
    <name type="scientific">Rhodnius prolixus</name>
    <name type="common">Triatomid bug</name>
    <dbReference type="NCBI Taxonomy" id="13249"/>
    <lineage>
        <taxon>Eukaryota</taxon>
        <taxon>Metazoa</taxon>
        <taxon>Ecdysozoa</taxon>
        <taxon>Arthropoda</taxon>
        <taxon>Hexapoda</taxon>
        <taxon>Insecta</taxon>
        <taxon>Pterygota</taxon>
        <taxon>Neoptera</taxon>
        <taxon>Paraneoptera</taxon>
        <taxon>Hemiptera</taxon>
        <taxon>Heteroptera</taxon>
        <taxon>Panheteroptera</taxon>
        <taxon>Cimicomorpha</taxon>
        <taxon>Reduviidae</taxon>
        <taxon>Triatominae</taxon>
        <taxon>Rhodnius</taxon>
    </lineage>
</organism>
<dbReference type="EMBL" id="ACPB03001633">
    <property type="status" value="NOT_ANNOTATED_CDS"/>
    <property type="molecule type" value="Genomic_DNA"/>
</dbReference>
<keyword evidence="4" id="KW-0812">Transmembrane</keyword>
<dbReference type="EMBL" id="ACPB03001630">
    <property type="status" value="NOT_ANNOTATED_CDS"/>
    <property type="molecule type" value="Genomic_DNA"/>
</dbReference>
<keyword evidence="3 9" id="KW-0808">Transferase</keyword>
<dbReference type="VEuPathDB" id="VectorBase:RPRC000536"/>
<dbReference type="InterPro" id="IPR018011">
    <property type="entry name" value="Carb_sulfotrans_8-10"/>
</dbReference>
<evidence type="ECO:0000256" key="3">
    <source>
        <dbReference type="ARBA" id="ARBA00022679"/>
    </source>
</evidence>
<keyword evidence="6 9" id="KW-0333">Golgi apparatus</keyword>